<dbReference type="AlphaFoldDB" id="A0A062XJY4"/>
<proteinExistence type="predicted"/>
<accession>A0A062XJY4</accession>
<keyword evidence="2" id="KW-1185">Reference proteome</keyword>
<comment type="caution">
    <text evidence="1">The sequence shown here is derived from an EMBL/GenBank/DDBJ whole genome shotgun (WGS) entry which is preliminary data.</text>
</comment>
<dbReference type="EMBL" id="JMFG01000053">
    <property type="protein sequence ID" value="KDA52842.1"/>
    <property type="molecule type" value="Genomic_DNA"/>
</dbReference>
<gene>
    <name evidence="1" type="ORF">EG19_10120</name>
</gene>
<dbReference type="Proteomes" id="UP000027284">
    <property type="component" value="Unassembled WGS sequence"/>
</dbReference>
<organism evidence="1 2">
    <name type="scientific">Thermoanaerobaculum aquaticum</name>
    <dbReference type="NCBI Taxonomy" id="1312852"/>
    <lineage>
        <taxon>Bacteria</taxon>
        <taxon>Pseudomonadati</taxon>
        <taxon>Acidobacteriota</taxon>
        <taxon>Thermoanaerobaculia</taxon>
        <taxon>Thermoanaerobaculales</taxon>
        <taxon>Thermoanaerobaculaceae</taxon>
        <taxon>Thermoanaerobaculum</taxon>
    </lineage>
</organism>
<dbReference type="STRING" id="1312852.EG19_10120"/>
<sequence>MLSVLAAVPVFVSLCFKPSPESCLTPPVLVEAEVWCERAVEGAEVRWMVDGEAVASDRLRGLGPETQRVAMILDPVRLTHRVEVALFVHGSEARDRMVLPPVCPFLLQLDSFRWNSKGLTVRLSNEGPAPSGSVALRWTINGVLYSQQRLDPLPAGTTAELHLPASASSLLEAALTGPEPGEKGRSRLTPVVVSLEARPGPGDLEAPVKTWQFFLGYAGVRGSARR</sequence>
<name>A0A062XJY4_9BACT</name>
<protein>
    <submittedName>
        <fullName evidence="1">Uncharacterized protein</fullName>
    </submittedName>
</protein>
<evidence type="ECO:0000313" key="2">
    <source>
        <dbReference type="Proteomes" id="UP000027284"/>
    </source>
</evidence>
<reference evidence="1 2" key="1">
    <citation type="submission" date="2014-04" db="EMBL/GenBank/DDBJ databases">
        <title>The Genome Sequence of Thermoanaerobaculum aquaticum MP-01, The First Cultivated Group 23 Acidobacterium.</title>
        <authorList>
            <person name="Stamps B.W."/>
            <person name="Losey N.A."/>
            <person name="Lawson P.A."/>
            <person name="Stevenson B.S."/>
        </authorList>
    </citation>
    <scope>NUCLEOTIDE SEQUENCE [LARGE SCALE GENOMIC DNA]</scope>
    <source>
        <strain evidence="1 2">MP-01</strain>
    </source>
</reference>
<evidence type="ECO:0000313" key="1">
    <source>
        <dbReference type="EMBL" id="KDA52842.1"/>
    </source>
</evidence>